<dbReference type="PANTHER" id="PTHR47649:SF1">
    <property type="entry name" value="RIBONUCLEASE D"/>
    <property type="match status" value="1"/>
</dbReference>
<dbReference type="PROSITE" id="PS50967">
    <property type="entry name" value="HRDC"/>
    <property type="match status" value="1"/>
</dbReference>
<comment type="caution">
    <text evidence="3">The sequence shown here is derived from an EMBL/GenBank/DDBJ whole genome shotgun (WGS) entry which is preliminary data.</text>
</comment>
<dbReference type="SUPFAM" id="SSF53098">
    <property type="entry name" value="Ribonuclease H-like"/>
    <property type="match status" value="1"/>
</dbReference>
<evidence type="ECO:0000259" key="2">
    <source>
        <dbReference type="PROSITE" id="PS50967"/>
    </source>
</evidence>
<organism evidence="3 4">
    <name type="scientific">Orchesella dallaii</name>
    <dbReference type="NCBI Taxonomy" id="48710"/>
    <lineage>
        <taxon>Eukaryota</taxon>
        <taxon>Metazoa</taxon>
        <taxon>Ecdysozoa</taxon>
        <taxon>Arthropoda</taxon>
        <taxon>Hexapoda</taxon>
        <taxon>Collembola</taxon>
        <taxon>Entomobryomorpha</taxon>
        <taxon>Entomobryoidea</taxon>
        <taxon>Orchesellidae</taxon>
        <taxon>Orchesellinae</taxon>
        <taxon>Orchesella</taxon>
    </lineage>
</organism>
<dbReference type="Gene3D" id="3.30.420.10">
    <property type="entry name" value="Ribonuclease H-like superfamily/Ribonuclease H"/>
    <property type="match status" value="1"/>
</dbReference>
<evidence type="ECO:0000256" key="1">
    <source>
        <dbReference type="SAM" id="MobiDB-lite"/>
    </source>
</evidence>
<dbReference type="Proteomes" id="UP001642540">
    <property type="component" value="Unassembled WGS sequence"/>
</dbReference>
<dbReference type="PANTHER" id="PTHR47649">
    <property type="entry name" value="RIBONUCLEASE D"/>
    <property type="match status" value="1"/>
</dbReference>
<name>A0ABP1RNP3_9HEXA</name>
<sequence>MNAQNVFDSVNSNKQKSSFRTVVHVLTGEQLDKLWTRFPWQMRPIPEGALEYARKDSQLLYIIWRKMKSEYKNFLLFEYNTNDDLNAVIKEYSLIRKFNPENEFKLCQTNSKKDIQLADCLNFEKHHVLFVELFKWSIRTAQLKDLRRNKVLNNNEIVSLTVIHPKTLDEMVNAIPKKENWLRSKNNLVFDSILNVIHKYKNVNTNSLFEFDIDDASDEEVYVFNDTSCDKLAQKSDIVIKPCVEMLDIVDNSVHNRFVEETEDIVDVFCDMDKEITDNHKRIVEFSDFDIDMNDDTPIIENVAHMIVTNNENNECIDSIDDDENVKNTLPTLQTIDIVQSCKDISSSYDNLDISMIDMITDNELLCNDTWYNIRNAKNLKFVINKLSSRRKKLKESVLKMKFRNDPVKREKRKLKRSNYKKTEKLKRLE</sequence>
<dbReference type="InterPro" id="IPR051086">
    <property type="entry name" value="RNase_D-like"/>
</dbReference>
<evidence type="ECO:0000313" key="3">
    <source>
        <dbReference type="EMBL" id="CAL8131872.1"/>
    </source>
</evidence>
<reference evidence="3 4" key="1">
    <citation type="submission" date="2024-08" db="EMBL/GenBank/DDBJ databases">
        <authorList>
            <person name="Cucini C."/>
            <person name="Frati F."/>
        </authorList>
    </citation>
    <scope>NUCLEOTIDE SEQUENCE [LARGE SCALE GENOMIC DNA]</scope>
</reference>
<dbReference type="InterPro" id="IPR044876">
    <property type="entry name" value="HRDC_dom_sf"/>
</dbReference>
<keyword evidence="4" id="KW-1185">Reference proteome</keyword>
<proteinExistence type="predicted"/>
<feature type="compositionally biased region" description="Basic residues" evidence="1">
    <location>
        <begin position="410"/>
        <end position="420"/>
    </location>
</feature>
<feature type="region of interest" description="Disordered" evidence="1">
    <location>
        <begin position="408"/>
        <end position="430"/>
    </location>
</feature>
<feature type="compositionally biased region" description="Basic and acidic residues" evidence="1">
    <location>
        <begin position="421"/>
        <end position="430"/>
    </location>
</feature>
<dbReference type="SUPFAM" id="SSF47819">
    <property type="entry name" value="HRDC-like"/>
    <property type="match status" value="1"/>
</dbReference>
<feature type="domain" description="HRDC" evidence="2">
    <location>
        <begin position="123"/>
        <end position="207"/>
    </location>
</feature>
<dbReference type="EMBL" id="CAXLJM020000090">
    <property type="protein sequence ID" value="CAL8131872.1"/>
    <property type="molecule type" value="Genomic_DNA"/>
</dbReference>
<evidence type="ECO:0000313" key="4">
    <source>
        <dbReference type="Proteomes" id="UP001642540"/>
    </source>
</evidence>
<accession>A0ABP1RNP3</accession>
<gene>
    <name evidence="3" type="ORF">ODALV1_LOCUS24366</name>
</gene>
<dbReference type="InterPro" id="IPR036397">
    <property type="entry name" value="RNaseH_sf"/>
</dbReference>
<dbReference type="Gene3D" id="1.10.150.80">
    <property type="entry name" value="HRDC domain"/>
    <property type="match status" value="1"/>
</dbReference>
<dbReference type="InterPro" id="IPR002121">
    <property type="entry name" value="HRDC_dom"/>
</dbReference>
<dbReference type="InterPro" id="IPR012337">
    <property type="entry name" value="RNaseH-like_sf"/>
</dbReference>
<dbReference type="InterPro" id="IPR010997">
    <property type="entry name" value="HRDC-like_sf"/>
</dbReference>
<protein>
    <recommendedName>
        <fullName evidence="2">HRDC domain-containing protein</fullName>
    </recommendedName>
</protein>